<sequence length="194" mass="21050">MLYSIVLFLHIIGALVMFVAVGITLLAMISMLNSRTTEALRNWAALAVELDGLLPFSVILILVPGLYLVFSSWGFGNAWIDLSLTILIIMTFMGPIINLRRLKAILSAAKAETNNIPSSGLLEKVRDRVLWNSVLIMTMLAFAIVFLMTVKLALAGSIITMVVAVVLGLSFANILLSRASTTVPLNNKKSSSIN</sequence>
<proteinExistence type="predicted"/>
<evidence type="ECO:0000313" key="2">
    <source>
        <dbReference type="EMBL" id="PLS08488.1"/>
    </source>
</evidence>
<keyword evidence="1" id="KW-1133">Transmembrane helix</keyword>
<dbReference type="OrthoDB" id="2427022at2"/>
<gene>
    <name evidence="2" type="ORF">CVD27_03550</name>
</gene>
<dbReference type="Pfam" id="PF10027">
    <property type="entry name" value="DUF2269"/>
    <property type="match status" value="1"/>
</dbReference>
<dbReference type="InterPro" id="IPR018729">
    <property type="entry name" value="DUF2269_transmembrane"/>
</dbReference>
<dbReference type="EMBL" id="PGVE01000017">
    <property type="protein sequence ID" value="PLS08488.1"/>
    <property type="molecule type" value="Genomic_DNA"/>
</dbReference>
<feature type="transmembrane region" description="Helical" evidence="1">
    <location>
        <begin position="154"/>
        <end position="176"/>
    </location>
</feature>
<evidence type="ECO:0000313" key="3">
    <source>
        <dbReference type="Proteomes" id="UP000234950"/>
    </source>
</evidence>
<keyword evidence="3" id="KW-1185">Reference proteome</keyword>
<evidence type="ECO:0008006" key="4">
    <source>
        <dbReference type="Google" id="ProtNLM"/>
    </source>
</evidence>
<comment type="caution">
    <text evidence="2">The sequence shown here is derived from an EMBL/GenBank/DDBJ whole genome shotgun (WGS) entry which is preliminary data.</text>
</comment>
<accession>A0A2N5HSJ8</accession>
<feature type="transmembrane region" description="Helical" evidence="1">
    <location>
        <begin position="79"/>
        <end position="97"/>
    </location>
</feature>
<feature type="transmembrane region" description="Helical" evidence="1">
    <location>
        <begin position="129"/>
        <end position="148"/>
    </location>
</feature>
<reference evidence="2 3" key="1">
    <citation type="submission" date="2017-11" db="EMBL/GenBank/DDBJ databases">
        <title>Comparitive Functional Genomics of Dry Heat Resistant strains isolated from the Viking Spacecraft.</title>
        <authorList>
            <person name="Seuylemezian A."/>
            <person name="Cooper K."/>
            <person name="Vaishampayan P."/>
        </authorList>
    </citation>
    <scope>NUCLEOTIDE SEQUENCE [LARGE SCALE GENOMIC DNA]</scope>
    <source>
        <strain evidence="2 3">V32-6</strain>
    </source>
</reference>
<feature type="transmembrane region" description="Helical" evidence="1">
    <location>
        <begin position="6"/>
        <end position="32"/>
    </location>
</feature>
<dbReference type="RefSeq" id="WP_101646506.1">
    <property type="nucleotide sequence ID" value="NZ_PGVE01000017.1"/>
</dbReference>
<keyword evidence="1" id="KW-0472">Membrane</keyword>
<dbReference type="Proteomes" id="UP000234950">
    <property type="component" value="Unassembled WGS sequence"/>
</dbReference>
<name>A0A2N5HSJ8_9BACI</name>
<evidence type="ECO:0000256" key="1">
    <source>
        <dbReference type="SAM" id="Phobius"/>
    </source>
</evidence>
<feature type="transmembrane region" description="Helical" evidence="1">
    <location>
        <begin position="53"/>
        <end position="73"/>
    </location>
</feature>
<organism evidence="2 3">
    <name type="scientific">Neobacillus cucumis</name>
    <dbReference type="NCBI Taxonomy" id="1740721"/>
    <lineage>
        <taxon>Bacteria</taxon>
        <taxon>Bacillati</taxon>
        <taxon>Bacillota</taxon>
        <taxon>Bacilli</taxon>
        <taxon>Bacillales</taxon>
        <taxon>Bacillaceae</taxon>
        <taxon>Neobacillus</taxon>
    </lineage>
</organism>
<dbReference type="AlphaFoldDB" id="A0A2N5HSJ8"/>
<protein>
    <recommendedName>
        <fullName evidence="4">DUF2269 domain-containing protein</fullName>
    </recommendedName>
</protein>
<keyword evidence="1" id="KW-0812">Transmembrane</keyword>